<evidence type="ECO:0000313" key="3">
    <source>
        <dbReference type="Proteomes" id="UP000604475"/>
    </source>
</evidence>
<dbReference type="RefSeq" id="WP_203007297.1">
    <property type="nucleotide sequence ID" value="NZ_JADWYU010000147.1"/>
</dbReference>
<sequence length="168" mass="19365">MGIACQQALSSCAEIEGYLIVAPAVDLSVVALLLGSRQLAVNGGPVEVLRSARRLLLFASVIWSCCSAVCHVHHEWLSPMRFRRRHYYLNLVQHVREEAEEAARFPSPIRRRLWTEMRHHQRRGKPDWQPGGRLLPIVDRQQSRAGWRYRTGPRRLKPAATSRWSKPR</sequence>
<feature type="region of interest" description="Disordered" evidence="1">
    <location>
        <begin position="147"/>
        <end position="168"/>
    </location>
</feature>
<gene>
    <name evidence="2" type="ORF">I7412_33810</name>
</gene>
<keyword evidence="3" id="KW-1185">Reference proteome</keyword>
<evidence type="ECO:0000256" key="1">
    <source>
        <dbReference type="SAM" id="MobiDB-lite"/>
    </source>
</evidence>
<proteinExistence type="predicted"/>
<dbReference type="AlphaFoldDB" id="A0A937RH06"/>
<reference evidence="2" key="1">
    <citation type="submission" date="2020-12" db="EMBL/GenBank/DDBJ databases">
        <title>Genomic characterization of non-nitrogen-fixing Frankia strains.</title>
        <authorList>
            <person name="Carlos-Shanley C."/>
            <person name="Guerra T."/>
            <person name="Hahn D."/>
        </authorList>
    </citation>
    <scope>NUCLEOTIDE SEQUENCE</scope>
    <source>
        <strain evidence="2">CN6</strain>
    </source>
</reference>
<protein>
    <submittedName>
        <fullName evidence="2">Uncharacterized protein</fullName>
    </submittedName>
</protein>
<accession>A0A937RH06</accession>
<organism evidence="2 3">
    <name type="scientific">Frankia nepalensis</name>
    <dbReference type="NCBI Taxonomy" id="1836974"/>
    <lineage>
        <taxon>Bacteria</taxon>
        <taxon>Bacillati</taxon>
        <taxon>Actinomycetota</taxon>
        <taxon>Actinomycetes</taxon>
        <taxon>Frankiales</taxon>
        <taxon>Frankiaceae</taxon>
        <taxon>Frankia</taxon>
    </lineage>
</organism>
<dbReference type="Proteomes" id="UP000604475">
    <property type="component" value="Unassembled WGS sequence"/>
</dbReference>
<name>A0A937RH06_9ACTN</name>
<dbReference type="EMBL" id="JAEACQ010000293">
    <property type="protein sequence ID" value="MBL7632046.1"/>
    <property type="molecule type" value="Genomic_DNA"/>
</dbReference>
<evidence type="ECO:0000313" key="2">
    <source>
        <dbReference type="EMBL" id="MBL7632046.1"/>
    </source>
</evidence>
<comment type="caution">
    <text evidence="2">The sequence shown here is derived from an EMBL/GenBank/DDBJ whole genome shotgun (WGS) entry which is preliminary data.</text>
</comment>